<evidence type="ECO:0000256" key="4">
    <source>
        <dbReference type="ARBA" id="ARBA00023136"/>
    </source>
</evidence>
<dbReference type="Pfam" id="PF02931">
    <property type="entry name" value="Neur_chan_LBD"/>
    <property type="match status" value="1"/>
</dbReference>
<dbReference type="CDD" id="cd19051">
    <property type="entry name" value="LGIC_TM_cation"/>
    <property type="match status" value="1"/>
</dbReference>
<dbReference type="InterPro" id="IPR006029">
    <property type="entry name" value="Neurotrans-gated_channel_TM"/>
</dbReference>
<dbReference type="GO" id="GO:0016020">
    <property type="term" value="C:membrane"/>
    <property type="evidence" value="ECO:0007669"/>
    <property type="project" value="UniProtKB-SubCell"/>
</dbReference>
<keyword evidence="4 5" id="KW-0472">Membrane</keyword>
<name>A0A2G9UMV7_TELCI</name>
<dbReference type="Gene3D" id="1.20.58.390">
    <property type="entry name" value="Neurotransmitter-gated ion-channel transmembrane domain"/>
    <property type="match status" value="1"/>
</dbReference>
<protein>
    <submittedName>
        <fullName evidence="8">Neurotransmitter-gated ion-channel ligand binding domain protein</fullName>
    </submittedName>
</protein>
<evidence type="ECO:0000313" key="9">
    <source>
        <dbReference type="Proteomes" id="UP000230423"/>
    </source>
</evidence>
<dbReference type="SUPFAM" id="SSF90112">
    <property type="entry name" value="Neurotransmitter-gated ion-channel transmembrane pore"/>
    <property type="match status" value="1"/>
</dbReference>
<dbReference type="GO" id="GO:0004888">
    <property type="term" value="F:transmembrane signaling receptor activity"/>
    <property type="evidence" value="ECO:0007669"/>
    <property type="project" value="InterPro"/>
</dbReference>
<feature type="transmembrane region" description="Helical" evidence="5">
    <location>
        <begin position="539"/>
        <end position="562"/>
    </location>
</feature>
<dbReference type="PANTHER" id="PTHR18945">
    <property type="entry name" value="NEUROTRANSMITTER GATED ION CHANNEL"/>
    <property type="match status" value="1"/>
</dbReference>
<reference evidence="8 9" key="1">
    <citation type="submission" date="2015-09" db="EMBL/GenBank/DDBJ databases">
        <title>Draft genome of the parasitic nematode Teladorsagia circumcincta isolate WARC Sus (inbred).</title>
        <authorList>
            <person name="Mitreva M."/>
        </authorList>
    </citation>
    <scope>NUCLEOTIDE SEQUENCE [LARGE SCALE GENOMIC DNA]</scope>
    <source>
        <strain evidence="8 9">S</strain>
    </source>
</reference>
<dbReference type="Proteomes" id="UP000230423">
    <property type="component" value="Unassembled WGS sequence"/>
</dbReference>
<dbReference type="AlphaFoldDB" id="A0A2G9UMV7"/>
<keyword evidence="9" id="KW-1185">Reference proteome</keyword>
<feature type="domain" description="Neurotransmitter-gated ion-channel ligand-binding" evidence="6">
    <location>
        <begin position="171"/>
        <end position="281"/>
    </location>
</feature>
<dbReference type="PRINTS" id="PR00252">
    <property type="entry name" value="NRIONCHANNEL"/>
</dbReference>
<dbReference type="InterPro" id="IPR006201">
    <property type="entry name" value="Neur_channel"/>
</dbReference>
<evidence type="ECO:0000256" key="3">
    <source>
        <dbReference type="ARBA" id="ARBA00022989"/>
    </source>
</evidence>
<accession>A0A2G9UMV7</accession>
<sequence length="574" mass="64837">MKDIGATSAQTENSKYYPASIHDHISMWTALEPNALVLDTIVNGYTIPLDEAPESPHRGGNRKSALEHAKFVDETILDLVANGAVKEVSQYHDIAIHPLSVAEDNDRRHSRAITASVAEAQSKTGVRTRPASMLFDHRVLGQDMPCAELPAIPNRSTVADVDLSKFGANDEQKLFRYLLQDYDKAVRPVFNATKIVKVYIGLTLTHIFNIDERNQVLALNVWVEQWWHDERILWKPEDFGNLSKLTLATRHVWTPDIVLYNNARDFSRGFVDTNLHANYNGEWIYDTSQLDLMILERYDGKSPFTKDSFTENGEWEIVDNRTFRYQQHSGSTEYATVVFELHLRRRTLFFMYNIVAPCVMLSILTMMQFLLPCESGEKITLGLTVLLAYSVFSFNIAESMPETSEVIPLIGECCARNPYSSQQTFPHPAIYLMAIMGISALSVSFSVFVLNLRHGADYSDRIPRWLEIIGFSILAPVFGGLPSRARSKSIGAQSKGSLRMDSNCDELVSKDLIDRVGAEQEFERLVARWSQLANIFDRLFFTVVLALNGGSTMFLLIVAPSIGTPNLHDRVWEL</sequence>
<evidence type="ECO:0000259" key="6">
    <source>
        <dbReference type="Pfam" id="PF02931"/>
    </source>
</evidence>
<evidence type="ECO:0000256" key="1">
    <source>
        <dbReference type="ARBA" id="ARBA00004141"/>
    </source>
</evidence>
<feature type="transmembrane region" description="Helical" evidence="5">
    <location>
        <begin position="349"/>
        <end position="367"/>
    </location>
</feature>
<dbReference type="InterPro" id="IPR036734">
    <property type="entry name" value="Neur_chan_lig-bd_sf"/>
</dbReference>
<keyword evidence="3 5" id="KW-1133">Transmembrane helix</keyword>
<dbReference type="SUPFAM" id="SSF63712">
    <property type="entry name" value="Nicotinic receptor ligand binding domain-like"/>
    <property type="match status" value="1"/>
</dbReference>
<dbReference type="InterPro" id="IPR006202">
    <property type="entry name" value="Neur_chan_lig-bd"/>
</dbReference>
<dbReference type="OrthoDB" id="5975154at2759"/>
<evidence type="ECO:0000256" key="2">
    <source>
        <dbReference type="ARBA" id="ARBA00022692"/>
    </source>
</evidence>
<gene>
    <name evidence="8" type="ORF">TELCIR_06505</name>
</gene>
<keyword evidence="2 5" id="KW-0812">Transmembrane</keyword>
<evidence type="ECO:0000313" key="8">
    <source>
        <dbReference type="EMBL" id="PIO71594.1"/>
    </source>
</evidence>
<evidence type="ECO:0000259" key="7">
    <source>
        <dbReference type="Pfam" id="PF02932"/>
    </source>
</evidence>
<feature type="transmembrane region" description="Helical" evidence="5">
    <location>
        <begin position="429"/>
        <end position="450"/>
    </location>
</feature>
<dbReference type="Gene3D" id="2.70.170.10">
    <property type="entry name" value="Neurotransmitter-gated ion-channel ligand-binding domain"/>
    <property type="match status" value="2"/>
</dbReference>
<organism evidence="8 9">
    <name type="scientific">Teladorsagia circumcincta</name>
    <name type="common">Brown stomach worm</name>
    <name type="synonym">Ostertagia circumcincta</name>
    <dbReference type="NCBI Taxonomy" id="45464"/>
    <lineage>
        <taxon>Eukaryota</taxon>
        <taxon>Metazoa</taxon>
        <taxon>Ecdysozoa</taxon>
        <taxon>Nematoda</taxon>
        <taxon>Chromadorea</taxon>
        <taxon>Rhabditida</taxon>
        <taxon>Rhabditina</taxon>
        <taxon>Rhabditomorpha</taxon>
        <taxon>Strongyloidea</taxon>
        <taxon>Trichostrongylidae</taxon>
        <taxon>Teladorsagia</taxon>
    </lineage>
</organism>
<dbReference type="EMBL" id="KZ345907">
    <property type="protein sequence ID" value="PIO71594.1"/>
    <property type="molecule type" value="Genomic_DNA"/>
</dbReference>
<dbReference type="InterPro" id="IPR036719">
    <property type="entry name" value="Neuro-gated_channel_TM_sf"/>
</dbReference>
<comment type="subcellular location">
    <subcellularLocation>
        <location evidence="1">Membrane</location>
        <topology evidence="1">Multi-pass membrane protein</topology>
    </subcellularLocation>
</comment>
<feature type="domain" description="Neurotransmitter-gated ion-channel transmembrane" evidence="7">
    <location>
        <begin position="354"/>
        <end position="411"/>
    </location>
</feature>
<evidence type="ECO:0000256" key="5">
    <source>
        <dbReference type="SAM" id="Phobius"/>
    </source>
</evidence>
<dbReference type="InterPro" id="IPR038050">
    <property type="entry name" value="Neuro_actylchol_rec"/>
</dbReference>
<dbReference type="Pfam" id="PF02932">
    <property type="entry name" value="Neur_chan_memb"/>
    <property type="match status" value="1"/>
</dbReference>
<dbReference type="GO" id="GO:0005230">
    <property type="term" value="F:extracellular ligand-gated monoatomic ion channel activity"/>
    <property type="evidence" value="ECO:0007669"/>
    <property type="project" value="InterPro"/>
</dbReference>
<proteinExistence type="predicted"/>